<dbReference type="PANTHER" id="PTHR33153:SF3">
    <property type="entry name" value="TRAFFICKING PROTEIN PARTICLE COMPLEX SUBUNIT 11 DOMAIN-CONTAINING PROTEIN"/>
    <property type="match status" value="1"/>
</dbReference>
<proteinExistence type="predicted"/>
<keyword evidence="3" id="KW-1185">Reference proteome</keyword>
<accession>A0AAD9PU97</accession>
<protein>
    <recommendedName>
        <fullName evidence="1">DUF7869 domain-containing protein</fullName>
    </recommendedName>
</protein>
<reference evidence="2" key="1">
    <citation type="journal article" date="2023" name="G3 (Bethesda)">
        <title>Whole genome assembly and annotation of the endangered Caribbean coral Acropora cervicornis.</title>
        <authorList>
            <person name="Selwyn J.D."/>
            <person name="Vollmer S.V."/>
        </authorList>
    </citation>
    <scope>NUCLEOTIDE SEQUENCE</scope>
    <source>
        <strain evidence="2">K2</strain>
    </source>
</reference>
<organism evidence="2 3">
    <name type="scientific">Acropora cervicornis</name>
    <name type="common">Staghorn coral</name>
    <dbReference type="NCBI Taxonomy" id="6130"/>
    <lineage>
        <taxon>Eukaryota</taxon>
        <taxon>Metazoa</taxon>
        <taxon>Cnidaria</taxon>
        <taxon>Anthozoa</taxon>
        <taxon>Hexacorallia</taxon>
        <taxon>Scleractinia</taxon>
        <taxon>Astrocoeniina</taxon>
        <taxon>Acroporidae</taxon>
        <taxon>Acropora</taxon>
    </lineage>
</organism>
<evidence type="ECO:0000313" key="2">
    <source>
        <dbReference type="EMBL" id="KAK2549232.1"/>
    </source>
</evidence>
<comment type="caution">
    <text evidence="2">The sequence shown here is derived from an EMBL/GenBank/DDBJ whole genome shotgun (WGS) entry which is preliminary data.</text>
</comment>
<dbReference type="AlphaFoldDB" id="A0AAD9PU97"/>
<dbReference type="Proteomes" id="UP001249851">
    <property type="component" value="Unassembled WGS sequence"/>
</dbReference>
<name>A0AAD9PU97_ACRCE</name>
<dbReference type="Pfam" id="PF25273">
    <property type="entry name" value="DUF7869"/>
    <property type="match status" value="1"/>
</dbReference>
<dbReference type="PANTHER" id="PTHR33153">
    <property type="entry name" value="MYND-TYPE DOMAIN-CONTAINING PROTEIN"/>
    <property type="match status" value="1"/>
</dbReference>
<evidence type="ECO:0000259" key="1">
    <source>
        <dbReference type="Pfam" id="PF25273"/>
    </source>
</evidence>
<dbReference type="InterPro" id="IPR057191">
    <property type="entry name" value="DUF7869"/>
</dbReference>
<gene>
    <name evidence="2" type="ORF">P5673_030338</name>
</gene>
<dbReference type="EMBL" id="JARQWQ010000129">
    <property type="protein sequence ID" value="KAK2549232.1"/>
    <property type="molecule type" value="Genomic_DNA"/>
</dbReference>
<evidence type="ECO:0000313" key="3">
    <source>
        <dbReference type="Proteomes" id="UP001249851"/>
    </source>
</evidence>
<reference evidence="2" key="2">
    <citation type="journal article" date="2023" name="Science">
        <title>Genomic signatures of disease resistance in endangered staghorn corals.</title>
        <authorList>
            <person name="Vollmer S.V."/>
            <person name="Selwyn J.D."/>
            <person name="Despard B.A."/>
            <person name="Roesel C.L."/>
        </authorList>
    </citation>
    <scope>NUCLEOTIDE SEQUENCE</scope>
    <source>
        <strain evidence="2">K2</strain>
    </source>
</reference>
<feature type="domain" description="DUF7869" evidence="1">
    <location>
        <begin position="111"/>
        <end position="198"/>
    </location>
</feature>
<sequence>MADSMPNEQKQHLPSCLTKEKVYRMYEEDMKTLHKDSKRPGYTQFRNMWREHFQHVLIPKVNRFTKLTGKTEILQTPEQSEKDAREIHTNIPHFKVNSKLEGEHAEFLKTHVKLSYLLVGHTHEDVDQMFSRISESLKKEDTTTLKALRILINDSYTPNPSTMYVHNIYDMKSWIRPYVSTFQYHGSPHVFRFTKKMEKVRWKWCSVFWLVTSKRSGYQRKTIRHYERCASWVSNFTETRECQKCDARCYGESY</sequence>